<organism evidence="2 3">
    <name type="scientific">Limnospira indica PCC 8005</name>
    <dbReference type="NCBI Taxonomy" id="376219"/>
    <lineage>
        <taxon>Bacteria</taxon>
        <taxon>Bacillati</taxon>
        <taxon>Cyanobacteriota</taxon>
        <taxon>Cyanophyceae</taxon>
        <taxon>Oscillatoriophycideae</taxon>
        <taxon>Oscillatoriales</taxon>
        <taxon>Sirenicapillariaceae</taxon>
        <taxon>Limnospira</taxon>
    </lineage>
</organism>
<dbReference type="EMBL" id="FO818640">
    <property type="protein sequence ID" value="CDM93435.1"/>
    <property type="molecule type" value="Genomic_DNA"/>
</dbReference>
<keyword evidence="1" id="KW-1133">Transmembrane helix</keyword>
<feature type="transmembrane region" description="Helical" evidence="1">
    <location>
        <begin position="12"/>
        <end position="43"/>
    </location>
</feature>
<dbReference type="AlphaFoldDB" id="A0A9P1NXA3"/>
<accession>A0A9P1NXA3</accession>
<keyword evidence="3" id="KW-1185">Reference proteome</keyword>
<keyword evidence="1" id="KW-0472">Membrane</keyword>
<gene>
    <name evidence="2" type="ORF">ARTHRO_11108</name>
</gene>
<reference evidence="2 3" key="1">
    <citation type="submission" date="2014-02" db="EMBL/GenBank/DDBJ databases">
        <authorList>
            <person name="Genoscope - CEA"/>
        </authorList>
    </citation>
    <scope>NUCLEOTIDE SEQUENCE [LARGE SCALE GENOMIC DNA]</scope>
    <source>
        <strain evidence="2 3">PCC 8005</strain>
    </source>
</reference>
<proteinExistence type="predicted"/>
<evidence type="ECO:0000313" key="2">
    <source>
        <dbReference type="EMBL" id="CDM93435.1"/>
    </source>
</evidence>
<protein>
    <submittedName>
        <fullName evidence="2">Uncharacterized protein</fullName>
    </submittedName>
</protein>
<evidence type="ECO:0000256" key="1">
    <source>
        <dbReference type="SAM" id="Phobius"/>
    </source>
</evidence>
<name>A0A9P1NXA3_9CYAN</name>
<feature type="transmembrane region" description="Helical" evidence="1">
    <location>
        <begin position="55"/>
        <end position="77"/>
    </location>
</feature>
<dbReference type="Proteomes" id="UP000032946">
    <property type="component" value="Chromosome"/>
</dbReference>
<evidence type="ECO:0000313" key="3">
    <source>
        <dbReference type="Proteomes" id="UP000032946"/>
    </source>
</evidence>
<keyword evidence="1" id="KW-0812">Transmembrane</keyword>
<sequence length="95" mass="10332">MARTPVLSRFLCLVFAILVNIFVLWTAAGFFAMLGACAGLFLYLVFEAAGASDAALGLTIITICYGIGGLVGFILWFPEFYKNLSCAFLEFLESE</sequence>